<keyword evidence="3" id="KW-0812">Transmembrane</keyword>
<dbReference type="SUPFAM" id="SSF48726">
    <property type="entry name" value="Immunoglobulin"/>
    <property type="match status" value="2"/>
</dbReference>
<dbReference type="OMA" id="TECCESK"/>
<feature type="domain" description="Fibronectin type-III" evidence="5">
    <location>
        <begin position="364"/>
        <end position="458"/>
    </location>
</feature>
<accession>A0A915K9V9</accession>
<evidence type="ECO:0000256" key="2">
    <source>
        <dbReference type="SAM" id="MobiDB-lite"/>
    </source>
</evidence>
<keyword evidence="3" id="KW-0472">Membrane</keyword>
<feature type="domain" description="Fibronectin type-III" evidence="5">
    <location>
        <begin position="964"/>
        <end position="1066"/>
    </location>
</feature>
<dbReference type="SMART" id="SM00409">
    <property type="entry name" value="IG"/>
    <property type="match status" value="2"/>
</dbReference>
<dbReference type="SUPFAM" id="SSF49265">
    <property type="entry name" value="Fibronectin type III"/>
    <property type="match status" value="3"/>
</dbReference>
<proteinExistence type="predicted"/>
<keyword evidence="6" id="KW-1185">Reference proteome</keyword>
<dbReference type="Gene3D" id="2.60.40.10">
    <property type="entry name" value="Immunoglobulins"/>
    <property type="match status" value="6"/>
</dbReference>
<feature type="region of interest" description="Disordered" evidence="2">
    <location>
        <begin position="1452"/>
        <end position="1516"/>
    </location>
</feature>
<keyword evidence="1" id="KW-0677">Repeat</keyword>
<dbReference type="InterPro" id="IPR013098">
    <property type="entry name" value="Ig_I-set"/>
</dbReference>
<feature type="transmembrane region" description="Helical" evidence="3">
    <location>
        <begin position="61"/>
        <end position="79"/>
    </location>
</feature>
<evidence type="ECO:0000313" key="7">
    <source>
        <dbReference type="WBParaSite" id="nRc.2.0.1.t35155-RA"/>
    </source>
</evidence>
<evidence type="ECO:0000256" key="1">
    <source>
        <dbReference type="ARBA" id="ARBA00022737"/>
    </source>
</evidence>
<evidence type="ECO:0000256" key="3">
    <source>
        <dbReference type="SAM" id="Phobius"/>
    </source>
</evidence>
<dbReference type="InterPro" id="IPR013783">
    <property type="entry name" value="Ig-like_fold"/>
</dbReference>
<reference evidence="7" key="1">
    <citation type="submission" date="2022-11" db="UniProtKB">
        <authorList>
            <consortium name="WormBaseParasite"/>
        </authorList>
    </citation>
    <scope>IDENTIFICATION</scope>
</reference>
<dbReference type="PANTHER" id="PTHR13817:SF177">
    <property type="entry name" value="IG-LIKE AND FIBRONECTIN TYPE-III DOMAIN-CONTAINING PROTEIN 1-RELATED"/>
    <property type="match status" value="1"/>
</dbReference>
<dbReference type="InterPro" id="IPR036116">
    <property type="entry name" value="FN3_sf"/>
</dbReference>
<dbReference type="Pfam" id="PF00041">
    <property type="entry name" value="fn3"/>
    <property type="match status" value="2"/>
</dbReference>
<name>A0A915K9V9_ROMCU</name>
<feature type="domain" description="Fibronectin type-III" evidence="5">
    <location>
        <begin position="574"/>
        <end position="661"/>
    </location>
</feature>
<feature type="domain" description="Ig-like" evidence="4">
    <location>
        <begin position="1092"/>
        <end position="1186"/>
    </location>
</feature>
<dbReference type="CDD" id="cd00063">
    <property type="entry name" value="FN3"/>
    <property type="match status" value="4"/>
</dbReference>
<sequence length="1516" mass="168907">MVKNNGQEETHFKKNVVAIFVLRCIECCSSKPTMSVLHFVETTLLLNASGRYKLLPNMQNLLFVFLIFAIARFSWSLSFTNQMTASAPMVSSLDDTTVQGVEGFAVGLRCTVNTCVKPDTMVTWKKGNIQISQGSLTTSDKYSVRVTVQFSSANMEFKLTIYNLTIDDASIYTCSLQNSNNVTTRLVVVEGTIDPEFSKNFTYDHRTCCQRNGMSDECMPMCRPGLIESHKFETHTCYKEFDKLLRCATNEGKVSHEHCCMLETVPRYCMQYCTASSYDFSKANKLCIYYMPEILSCYERAYLPFPGQPERLRLFSLNDSSVRACWDRPILRGGTVQYYTVNYQELPQFSFFNGLNLFGANQGPVSEADVPQIASNGAPLSPGGRRKKRQTLFITTHNLATNETETREYKYQRINTTDTCLTISNLKSSTRYFVYVTATNSYGTSMPSVKQAIATKEVSYSDRVMPDVLSCCKSRGVDDACASKMCDLKRPPSAMGSFELSFTCRKDFDKVSPCLADGRDHTECCREKGVYGACLKFCDGTAEPLAMSNILCMTLDIQAIFSCYKRGYVTLPSAPTNLTVYDVDANTAYVSWTAPISNPDLVQNYSLFYGKNSMIELRNAKSPYRLQELQADSLYSVYVVARGDKGSSLRSATASFQTQQPDGNKVCQYGRPLLDGSGKRVLCSSINRCPSSYQCLSAGTSDTTLRYCCPSDTTLFGPTNRVQPPNVTACCASKKVSKECMPLCSYQTTRKDLETLGLNCLDHIQAFVDCGGDGRNNGECCRKRQLSSDSCMDFCTPPLRKKMEDYVDCLDDAEKIIACGLDGVLYRPGPPTDIHIVDQGADWFTAAWRKPTQSVTVKFFEIMVNGESKANVSGLLTTVDQLTSDANYEVKVISWNERGSSMPSDTRIVSLRSRSIDWGLSCCVLEQKFLLALENHDVDKLEDLIMLAFPINLYQEKVPDKPRPPDNIRKVSYSNGRANITWDWSRMSVRGNPIRDVNFIVHYMEHTSGAGPNLAWKNTTTTNYYVVLDNLVENQSYDIYVTAVNTEKGVSSASSATFVINATEVDRTSYLDLFFNPNGYATNVGYVNYTFPSVSIENGTEAILCIVNDDGQITTKREGATASMACFVRGFPIPKVEWSNVDEKNAKTQIQTDSRHFVLSTYADDYILHTLDISSVQVADAGSYSCGACNEVGCSVKMFLLVVDPLESPAGPDTITDCCKLHKVKDKCLPICSSQEARESMEEDEDCTADYYKYFQCSKASIDSSQCCSFKGVPDLCLPYCHLGEMMQGDRDTIENIKLCTRYHKQIIHCTRSEHKKFMPETLSITNVTKLGSRRLNIVSKSPYALVSNIDSSKQYNLTIICKNAYGYSTFPIPYTYSPIVLNDESKISQSSTSGGVIFLIILLLLLIVSAALSFVYFSRRPEKMPSFMLNALQRKNAQDNGAVAFENPGYDTEREGRVHGLPGDPIVPSTNVGARTNGYANAGYESAQLETPPQNHESESNDSKQNNGKYAQLIS</sequence>
<dbReference type="InterPro" id="IPR003961">
    <property type="entry name" value="FN3_dom"/>
</dbReference>
<dbReference type="InterPro" id="IPR007110">
    <property type="entry name" value="Ig-like_dom"/>
</dbReference>
<dbReference type="Pfam" id="PF01682">
    <property type="entry name" value="DB"/>
    <property type="match status" value="4"/>
</dbReference>
<dbReference type="PANTHER" id="PTHR13817">
    <property type="entry name" value="TITIN"/>
    <property type="match status" value="1"/>
</dbReference>
<feature type="domain" description="Ig-like" evidence="4">
    <location>
        <begin position="88"/>
        <end position="190"/>
    </location>
</feature>
<feature type="compositionally biased region" description="Polar residues" evidence="2">
    <location>
        <begin position="1504"/>
        <end position="1516"/>
    </location>
</feature>
<dbReference type="InterPro" id="IPR050964">
    <property type="entry name" value="Striated_Muscle_Regulatory"/>
</dbReference>
<dbReference type="SMART" id="SM00060">
    <property type="entry name" value="FN3"/>
    <property type="match status" value="4"/>
</dbReference>
<feature type="domain" description="Fibronectin type-III" evidence="5">
    <location>
        <begin position="830"/>
        <end position="914"/>
    </location>
</feature>
<keyword evidence="3" id="KW-1133">Transmembrane helix</keyword>
<evidence type="ECO:0000259" key="5">
    <source>
        <dbReference type="PROSITE" id="PS50853"/>
    </source>
</evidence>
<dbReference type="WBParaSite" id="nRc.2.0.1.t35155-RA">
    <property type="protein sequence ID" value="nRc.2.0.1.t35155-RA"/>
    <property type="gene ID" value="nRc.2.0.1.g35155"/>
</dbReference>
<dbReference type="PROSITE" id="PS50853">
    <property type="entry name" value="FN3"/>
    <property type="match status" value="4"/>
</dbReference>
<dbReference type="PROSITE" id="PS50835">
    <property type="entry name" value="IG_LIKE"/>
    <property type="match status" value="2"/>
</dbReference>
<feature type="transmembrane region" description="Helical" evidence="3">
    <location>
        <begin position="1396"/>
        <end position="1418"/>
    </location>
</feature>
<dbReference type="InterPro" id="IPR036179">
    <property type="entry name" value="Ig-like_dom_sf"/>
</dbReference>
<dbReference type="Pfam" id="PF07679">
    <property type="entry name" value="I-set"/>
    <property type="match status" value="2"/>
</dbReference>
<dbReference type="InterPro" id="IPR003598">
    <property type="entry name" value="Ig_sub2"/>
</dbReference>
<dbReference type="InterPro" id="IPR003599">
    <property type="entry name" value="Ig_sub"/>
</dbReference>
<evidence type="ECO:0000313" key="6">
    <source>
        <dbReference type="Proteomes" id="UP000887565"/>
    </source>
</evidence>
<dbReference type="Proteomes" id="UP000887565">
    <property type="component" value="Unplaced"/>
</dbReference>
<evidence type="ECO:0000259" key="4">
    <source>
        <dbReference type="PROSITE" id="PS50835"/>
    </source>
</evidence>
<dbReference type="SMART" id="SM00289">
    <property type="entry name" value="WR1"/>
    <property type="match status" value="1"/>
</dbReference>
<protein>
    <submittedName>
        <fullName evidence="7">Ig-like and fibronectin type-III domain-containing protein C25G4.10</fullName>
    </submittedName>
</protein>
<dbReference type="SMART" id="SM00408">
    <property type="entry name" value="IGc2"/>
    <property type="match status" value="2"/>
</dbReference>
<dbReference type="InterPro" id="IPR006150">
    <property type="entry name" value="Cys_repeat_1"/>
</dbReference>
<dbReference type="InterPro" id="IPR002602">
    <property type="entry name" value="DB"/>
</dbReference>
<organism evidence="6 7">
    <name type="scientific">Romanomermis culicivorax</name>
    <name type="common">Nematode worm</name>
    <dbReference type="NCBI Taxonomy" id="13658"/>
    <lineage>
        <taxon>Eukaryota</taxon>
        <taxon>Metazoa</taxon>
        <taxon>Ecdysozoa</taxon>
        <taxon>Nematoda</taxon>
        <taxon>Enoplea</taxon>
        <taxon>Dorylaimia</taxon>
        <taxon>Mermithida</taxon>
        <taxon>Mermithoidea</taxon>
        <taxon>Mermithidae</taxon>
        <taxon>Romanomermis</taxon>
    </lineage>
</organism>